<dbReference type="PANTHER" id="PTHR21043">
    <property type="entry name" value="IOJAP SUPERFAMILY ORTHOLOG"/>
    <property type="match status" value="1"/>
</dbReference>
<dbReference type="Proteomes" id="UP000053405">
    <property type="component" value="Unassembled WGS sequence"/>
</dbReference>
<comment type="function">
    <text evidence="2">Functions as a ribosomal silencing factor. Interacts with ribosomal protein uL14 (rplN), blocking formation of intersubunit bridge B8. Prevents association of the 30S and 50S ribosomal subunits and the formation of functional ribosomes, thus repressing translation.</text>
</comment>
<keyword evidence="2" id="KW-0678">Repressor</keyword>
<comment type="similarity">
    <text evidence="1 2">Belongs to the Iojap/RsfS family.</text>
</comment>
<evidence type="ECO:0000313" key="3">
    <source>
        <dbReference type="EMBL" id="GAC57220.1"/>
    </source>
</evidence>
<dbReference type="RefSeq" id="WP_005938931.1">
    <property type="nucleotide sequence ID" value="NZ_ATVK01000009.1"/>
</dbReference>
<dbReference type="FunFam" id="3.30.460.10:FF:000008">
    <property type="entry name" value="Ribosomal silencing factor RsfS"/>
    <property type="match status" value="1"/>
</dbReference>
<dbReference type="GO" id="GO:0005737">
    <property type="term" value="C:cytoplasm"/>
    <property type="evidence" value="ECO:0007669"/>
    <property type="project" value="UniProtKB-SubCell"/>
</dbReference>
<dbReference type="OrthoDB" id="9793681at2"/>
<reference evidence="3 4" key="1">
    <citation type="submission" date="2012-12" db="EMBL/GenBank/DDBJ databases">
        <title>Whole genome shotgun sequence of Gordonia hirsuta NBRC 16056.</title>
        <authorList>
            <person name="Isaki-Nakamura S."/>
            <person name="Hosoyama A."/>
            <person name="Tsuchikane K."/>
            <person name="Katsumata H."/>
            <person name="Baba S."/>
            <person name="Yamazaki S."/>
            <person name="Fujita N."/>
        </authorList>
    </citation>
    <scope>NUCLEOTIDE SEQUENCE [LARGE SCALE GENOMIC DNA]</scope>
    <source>
        <strain evidence="3 4">NBRC 16056</strain>
    </source>
</reference>
<gene>
    <name evidence="2" type="primary">rsfS</name>
    <name evidence="3" type="ORF">GOHSU_17_00240</name>
</gene>
<accession>L7L7T5</accession>
<proteinExistence type="inferred from homology"/>
<dbReference type="Pfam" id="PF02410">
    <property type="entry name" value="RsfS"/>
    <property type="match status" value="1"/>
</dbReference>
<dbReference type="HAMAP" id="MF_01477">
    <property type="entry name" value="Iojap_RsfS"/>
    <property type="match status" value="1"/>
</dbReference>
<keyword evidence="4" id="KW-1185">Reference proteome</keyword>
<protein>
    <recommendedName>
        <fullName evidence="2">Ribosomal silencing factor RsfS</fullName>
    </recommendedName>
</protein>
<dbReference type="InterPro" id="IPR004394">
    <property type="entry name" value="Iojap/RsfS/C7orf30"/>
</dbReference>
<dbReference type="GO" id="GO:0090071">
    <property type="term" value="P:negative regulation of ribosome biogenesis"/>
    <property type="evidence" value="ECO:0007669"/>
    <property type="project" value="UniProtKB-UniRule"/>
</dbReference>
<evidence type="ECO:0000256" key="1">
    <source>
        <dbReference type="ARBA" id="ARBA00010574"/>
    </source>
</evidence>
<name>L7L7T5_9ACTN</name>
<dbReference type="NCBIfam" id="TIGR00090">
    <property type="entry name" value="rsfS_iojap_ybeB"/>
    <property type="match status" value="1"/>
</dbReference>
<comment type="subcellular location">
    <subcellularLocation>
        <location evidence="2">Cytoplasm</location>
    </subcellularLocation>
</comment>
<dbReference type="GO" id="GO:0017148">
    <property type="term" value="P:negative regulation of translation"/>
    <property type="evidence" value="ECO:0007669"/>
    <property type="project" value="UniProtKB-UniRule"/>
</dbReference>
<comment type="subunit">
    <text evidence="2">Interacts with ribosomal protein uL14 (rplN).</text>
</comment>
<evidence type="ECO:0000256" key="2">
    <source>
        <dbReference type="HAMAP-Rule" id="MF_01477"/>
    </source>
</evidence>
<dbReference type="Gene3D" id="3.30.460.10">
    <property type="entry name" value="Beta Polymerase, domain 2"/>
    <property type="match status" value="1"/>
</dbReference>
<dbReference type="PANTHER" id="PTHR21043:SF0">
    <property type="entry name" value="MITOCHONDRIAL ASSEMBLY OF RIBOSOMAL LARGE SUBUNIT PROTEIN 1"/>
    <property type="match status" value="1"/>
</dbReference>
<dbReference type="AlphaFoldDB" id="L7L7T5"/>
<sequence>MTATAESIDLATIAAHAAADRKATDILVIDVSEALVITDLFLIASADNERQVNAITEEIEDKLREAGHSPLRREGVREGRWALLDYGDVVIHIQHEDEREFYSLERLWSDCPVVPIDGLERPEADTGTGA</sequence>
<dbReference type="GO" id="GO:0042256">
    <property type="term" value="P:cytosolic ribosome assembly"/>
    <property type="evidence" value="ECO:0007669"/>
    <property type="project" value="UniProtKB-UniRule"/>
</dbReference>
<organism evidence="3 4">
    <name type="scientific">Gordonia hirsuta DSM 44140 = NBRC 16056</name>
    <dbReference type="NCBI Taxonomy" id="1121927"/>
    <lineage>
        <taxon>Bacteria</taxon>
        <taxon>Bacillati</taxon>
        <taxon>Actinomycetota</taxon>
        <taxon>Actinomycetes</taxon>
        <taxon>Mycobacteriales</taxon>
        <taxon>Gordoniaceae</taxon>
        <taxon>Gordonia</taxon>
    </lineage>
</organism>
<dbReference type="InterPro" id="IPR043519">
    <property type="entry name" value="NT_sf"/>
</dbReference>
<dbReference type="GO" id="GO:0043023">
    <property type="term" value="F:ribosomal large subunit binding"/>
    <property type="evidence" value="ECO:0007669"/>
    <property type="project" value="TreeGrafter"/>
</dbReference>
<dbReference type="STRING" id="1121927.GOHSU_17_00240"/>
<keyword evidence="2" id="KW-0810">Translation regulation</keyword>
<dbReference type="SUPFAM" id="SSF81301">
    <property type="entry name" value="Nucleotidyltransferase"/>
    <property type="match status" value="1"/>
</dbReference>
<comment type="caution">
    <text evidence="3">The sequence shown here is derived from an EMBL/GenBank/DDBJ whole genome shotgun (WGS) entry which is preliminary data.</text>
</comment>
<keyword evidence="2" id="KW-0963">Cytoplasm</keyword>
<dbReference type="eggNOG" id="COG0799">
    <property type="taxonomic scope" value="Bacteria"/>
</dbReference>
<evidence type="ECO:0000313" key="4">
    <source>
        <dbReference type="Proteomes" id="UP000053405"/>
    </source>
</evidence>
<dbReference type="EMBL" id="BANT01000017">
    <property type="protein sequence ID" value="GAC57220.1"/>
    <property type="molecule type" value="Genomic_DNA"/>
</dbReference>